<feature type="transmembrane region" description="Helical" evidence="2">
    <location>
        <begin position="70"/>
        <end position="92"/>
    </location>
</feature>
<feature type="region of interest" description="Disordered" evidence="1">
    <location>
        <begin position="399"/>
        <end position="475"/>
    </location>
</feature>
<evidence type="ECO:0000313" key="4">
    <source>
        <dbReference type="Proteomes" id="UP001211907"/>
    </source>
</evidence>
<dbReference type="EMBL" id="JADGJH010001834">
    <property type="protein sequence ID" value="KAJ3108995.1"/>
    <property type="molecule type" value="Genomic_DNA"/>
</dbReference>
<evidence type="ECO:0000256" key="2">
    <source>
        <dbReference type="SAM" id="Phobius"/>
    </source>
</evidence>
<reference evidence="3" key="1">
    <citation type="submission" date="2020-05" db="EMBL/GenBank/DDBJ databases">
        <title>Phylogenomic resolution of chytrid fungi.</title>
        <authorList>
            <person name="Stajich J.E."/>
            <person name="Amses K."/>
            <person name="Simmons R."/>
            <person name="Seto K."/>
            <person name="Myers J."/>
            <person name="Bonds A."/>
            <person name="Quandt C.A."/>
            <person name="Barry K."/>
            <person name="Liu P."/>
            <person name="Grigoriev I."/>
            <person name="Longcore J.E."/>
            <person name="James T.Y."/>
        </authorList>
    </citation>
    <scope>NUCLEOTIDE SEQUENCE</scope>
    <source>
        <strain evidence="3">JEL0513</strain>
    </source>
</reference>
<keyword evidence="2" id="KW-0472">Membrane</keyword>
<dbReference type="Proteomes" id="UP001211907">
    <property type="component" value="Unassembled WGS sequence"/>
</dbReference>
<keyword evidence="2" id="KW-1133">Transmembrane helix</keyword>
<name>A0AAD5SUE5_9FUNG</name>
<evidence type="ECO:0000313" key="3">
    <source>
        <dbReference type="EMBL" id="KAJ3108995.1"/>
    </source>
</evidence>
<dbReference type="AlphaFoldDB" id="A0AAD5SUE5"/>
<accession>A0AAD5SUE5</accession>
<keyword evidence="2" id="KW-0812">Transmembrane</keyword>
<gene>
    <name evidence="3" type="ORF">HK100_003368</name>
</gene>
<feature type="region of interest" description="Disordered" evidence="1">
    <location>
        <begin position="11"/>
        <end position="44"/>
    </location>
</feature>
<feature type="compositionally biased region" description="Polar residues" evidence="1">
    <location>
        <begin position="399"/>
        <end position="416"/>
    </location>
</feature>
<feature type="region of interest" description="Disordered" evidence="1">
    <location>
        <begin position="343"/>
        <end position="383"/>
    </location>
</feature>
<proteinExistence type="predicted"/>
<feature type="compositionally biased region" description="Low complexity" evidence="1">
    <location>
        <begin position="454"/>
        <end position="463"/>
    </location>
</feature>
<comment type="caution">
    <text evidence="3">The sequence shown here is derived from an EMBL/GenBank/DDBJ whole genome shotgun (WGS) entry which is preliminary data.</text>
</comment>
<protein>
    <submittedName>
        <fullName evidence="3">Uncharacterized protein</fullName>
    </submittedName>
</protein>
<sequence>MVAGVELWDKKDNDGGNTVRKNADNKHMQSQSREVWEDQYNTSSTNDSLDSLTIIFVRDDSPSSSSLTPLQVGLIAAASAIAAVFAAVYITARLHRWKSKFAKLMRRKQQQQETATTVEALFGVTPETNILAERLKQQQQQSTLLRQQQQQWRQSTTSTALPDEFLVSTTSLYAVDRPTPATIKSINRVSRTASFSAVSTVAASVSDELSAIAASVFDPNNPTEYNAQIMAEIQASSIINGGGGSPVYGIIIGSSTPVTPSPMLPSYAIPTSRSDRRMSRLSSASGVSSPAATALLSPEDLVFAKKFNRYSRAYSDAGWSPVVGSASGSGAVIAAATVAPRAGSRAESYWDKNSNSNSGRDESGGGGSGSTTGSGSAPYNLSTPNLARSALGAVVQLSPAGTTSSPADSINNNDNDGSGGGGGGESSEQEQKSADVSNGVAENAGRRRSSSSLKPTTTTAAVVVKKKSRSANSSAHVSPRISTAAVTATTFLQYNNDMLFEYTHEWMQYFDLNPDAADEGADRTEKWKVFYVEFTGARKMAEVWRGRQSQMQRHSVTGVGLGLREENL</sequence>
<evidence type="ECO:0000256" key="1">
    <source>
        <dbReference type="SAM" id="MobiDB-lite"/>
    </source>
</evidence>
<organism evidence="3 4">
    <name type="scientific">Physocladia obscura</name>
    <dbReference type="NCBI Taxonomy" id="109957"/>
    <lineage>
        <taxon>Eukaryota</taxon>
        <taxon>Fungi</taxon>
        <taxon>Fungi incertae sedis</taxon>
        <taxon>Chytridiomycota</taxon>
        <taxon>Chytridiomycota incertae sedis</taxon>
        <taxon>Chytridiomycetes</taxon>
        <taxon>Chytridiales</taxon>
        <taxon>Chytriomycetaceae</taxon>
        <taxon>Physocladia</taxon>
    </lineage>
</organism>
<keyword evidence="4" id="KW-1185">Reference proteome</keyword>